<organism evidence="2 3">
    <name type="scientific">Candidatus Roizmanbacteria bacterium CG_4_9_14_0_8_um_filter_34_12</name>
    <dbReference type="NCBI Taxonomy" id="1974840"/>
    <lineage>
        <taxon>Bacteria</taxon>
        <taxon>Candidatus Roizmaniibacteriota</taxon>
    </lineage>
</organism>
<name>A0A2M8DCS9_9BACT</name>
<evidence type="ECO:0000313" key="3">
    <source>
        <dbReference type="Proteomes" id="UP000229706"/>
    </source>
</evidence>
<protein>
    <submittedName>
        <fullName evidence="2">Asp-tRNA(Asn)/Glu-tRNA(Gln) amidotransferase GatCAB subunit A</fullName>
    </submittedName>
</protein>
<dbReference type="Gene3D" id="3.90.1300.10">
    <property type="entry name" value="Amidase signature (AS) domain"/>
    <property type="match status" value="1"/>
</dbReference>
<gene>
    <name evidence="2" type="ORF">CO083_02910</name>
</gene>
<evidence type="ECO:0000259" key="1">
    <source>
        <dbReference type="Pfam" id="PF01425"/>
    </source>
</evidence>
<reference evidence="3" key="1">
    <citation type="submission" date="2017-09" db="EMBL/GenBank/DDBJ databases">
        <title>Depth-based differentiation of microbial function through sediment-hosted aquifers and enrichment of novel symbionts in the deep terrestrial subsurface.</title>
        <authorList>
            <person name="Probst A.J."/>
            <person name="Ladd B."/>
            <person name="Jarett J.K."/>
            <person name="Geller-Mcgrath D.E."/>
            <person name="Sieber C.M.K."/>
            <person name="Emerson J.B."/>
            <person name="Anantharaman K."/>
            <person name="Thomas B.C."/>
            <person name="Malmstrom R."/>
            <person name="Stieglmeier M."/>
            <person name="Klingl A."/>
            <person name="Woyke T."/>
            <person name="Ryan C.M."/>
            <person name="Banfield J.F."/>
        </authorList>
    </citation>
    <scope>NUCLEOTIDE SEQUENCE [LARGE SCALE GENOMIC DNA]</scope>
</reference>
<dbReference type="InterPro" id="IPR036928">
    <property type="entry name" value="AS_sf"/>
</dbReference>
<dbReference type="InterPro" id="IPR023631">
    <property type="entry name" value="Amidase_dom"/>
</dbReference>
<accession>A0A2M8DCS9</accession>
<dbReference type="GO" id="GO:0016740">
    <property type="term" value="F:transferase activity"/>
    <property type="evidence" value="ECO:0007669"/>
    <property type="project" value="UniProtKB-KW"/>
</dbReference>
<feature type="domain" description="Amidase" evidence="1">
    <location>
        <begin position="3"/>
        <end position="49"/>
    </location>
</feature>
<dbReference type="InterPro" id="IPR000120">
    <property type="entry name" value="Amidase"/>
</dbReference>
<dbReference type="AlphaFoldDB" id="A0A2M8DCS9"/>
<sequence length="71" mass="7822">LLNYLADIYTVSQNPVGVPSLAIPCGFSKEGLPIGMQLVGKMFSEDLLLKLGYHYQSITDWHKKSPGLISK</sequence>
<feature type="non-terminal residue" evidence="2">
    <location>
        <position position="1"/>
    </location>
</feature>
<proteinExistence type="predicted"/>
<dbReference type="SUPFAM" id="SSF75304">
    <property type="entry name" value="Amidase signature (AS) enzymes"/>
    <property type="match status" value="1"/>
</dbReference>
<evidence type="ECO:0000313" key="2">
    <source>
        <dbReference type="EMBL" id="PJB88214.1"/>
    </source>
</evidence>
<dbReference type="Pfam" id="PF01425">
    <property type="entry name" value="Amidase"/>
    <property type="match status" value="1"/>
</dbReference>
<comment type="caution">
    <text evidence="2">The sequence shown here is derived from an EMBL/GenBank/DDBJ whole genome shotgun (WGS) entry which is preliminary data.</text>
</comment>
<dbReference type="EMBL" id="PFTH01000107">
    <property type="protein sequence ID" value="PJB88214.1"/>
    <property type="molecule type" value="Genomic_DNA"/>
</dbReference>
<dbReference type="PANTHER" id="PTHR11895">
    <property type="entry name" value="TRANSAMIDASE"/>
    <property type="match status" value="1"/>
</dbReference>
<dbReference type="Proteomes" id="UP000229706">
    <property type="component" value="Unassembled WGS sequence"/>
</dbReference>
<dbReference type="PANTHER" id="PTHR11895:SF151">
    <property type="entry name" value="GLUTAMYL-TRNA(GLN) AMIDOTRANSFERASE SUBUNIT A"/>
    <property type="match status" value="1"/>
</dbReference>
<keyword evidence="2" id="KW-0808">Transferase</keyword>